<dbReference type="Pfam" id="PF00753">
    <property type="entry name" value="Lactamase_B"/>
    <property type="match status" value="1"/>
</dbReference>
<dbReference type="PANTHER" id="PTHR42951:SF20">
    <property type="entry name" value="BETA LACTAMASE"/>
    <property type="match status" value="1"/>
</dbReference>
<dbReference type="Proteomes" id="UP000612233">
    <property type="component" value="Unassembled WGS sequence"/>
</dbReference>
<reference evidence="3" key="1">
    <citation type="submission" date="2020-09" db="EMBL/GenBank/DDBJ databases">
        <authorList>
            <person name="Kim M.K."/>
        </authorList>
    </citation>
    <scope>NUCLEOTIDE SEQUENCE</scope>
    <source>
        <strain evidence="3">BT664</strain>
    </source>
</reference>
<dbReference type="InterPro" id="IPR036866">
    <property type="entry name" value="RibonucZ/Hydroxyglut_hydro"/>
</dbReference>
<dbReference type="SUPFAM" id="SSF56281">
    <property type="entry name" value="Metallo-hydrolase/oxidoreductase"/>
    <property type="match status" value="1"/>
</dbReference>
<dbReference type="SMART" id="SM00849">
    <property type="entry name" value="Lactamase_B"/>
    <property type="match status" value="1"/>
</dbReference>
<name>A0A927BFP3_9BACT</name>
<evidence type="ECO:0000256" key="1">
    <source>
        <dbReference type="SAM" id="SignalP"/>
    </source>
</evidence>
<keyword evidence="1" id="KW-0732">Signal</keyword>
<dbReference type="EMBL" id="JACXAD010000027">
    <property type="protein sequence ID" value="MBD2770017.1"/>
    <property type="molecule type" value="Genomic_DNA"/>
</dbReference>
<evidence type="ECO:0000313" key="4">
    <source>
        <dbReference type="Proteomes" id="UP000612233"/>
    </source>
</evidence>
<dbReference type="PANTHER" id="PTHR42951">
    <property type="entry name" value="METALLO-BETA-LACTAMASE DOMAIN-CONTAINING"/>
    <property type="match status" value="1"/>
</dbReference>
<organism evidence="3 4">
    <name type="scientific">Hymenobacter montanus</name>
    <dbReference type="NCBI Taxonomy" id="2771359"/>
    <lineage>
        <taxon>Bacteria</taxon>
        <taxon>Pseudomonadati</taxon>
        <taxon>Bacteroidota</taxon>
        <taxon>Cytophagia</taxon>
        <taxon>Cytophagales</taxon>
        <taxon>Hymenobacteraceae</taxon>
        <taxon>Hymenobacter</taxon>
    </lineage>
</organism>
<feature type="domain" description="Metallo-beta-lactamase" evidence="2">
    <location>
        <begin position="44"/>
        <end position="242"/>
    </location>
</feature>
<dbReference type="PROSITE" id="PS51257">
    <property type="entry name" value="PROKAR_LIPOPROTEIN"/>
    <property type="match status" value="1"/>
</dbReference>
<dbReference type="Gene3D" id="3.60.15.10">
    <property type="entry name" value="Ribonuclease Z/Hydroxyacylglutathione hydrolase-like"/>
    <property type="match status" value="1"/>
</dbReference>
<evidence type="ECO:0000313" key="3">
    <source>
        <dbReference type="EMBL" id="MBD2770017.1"/>
    </source>
</evidence>
<dbReference type="InterPro" id="IPR001279">
    <property type="entry name" value="Metallo-B-lactamas"/>
</dbReference>
<protein>
    <submittedName>
        <fullName evidence="3">MBL fold metallo-hydrolase</fullName>
    </submittedName>
</protein>
<dbReference type="RefSeq" id="WP_191006828.1">
    <property type="nucleotide sequence ID" value="NZ_JACXAD010000027.1"/>
</dbReference>
<proteinExistence type="predicted"/>
<gene>
    <name evidence="3" type="ORF">IC235_19185</name>
</gene>
<keyword evidence="4" id="KW-1185">Reference proteome</keyword>
<dbReference type="InterPro" id="IPR050855">
    <property type="entry name" value="NDM-1-like"/>
</dbReference>
<sequence length="318" mass="34957">MRHLFCTTFLTVAMLSASCAADSPVVRPPKGQVYVFESDASGFNTKTVFYDDGQQVVAFDAQFTEGSAEQAIAFLKQQTSHPIKYLIVTHPNPDKFLGVPAFKKVGATVIMSQETAQHMPAVYDYKKYYFVNIAKSFTDSSFPKPVTADKTFADTYTIPTAGGGTVELRELHQAGISSNQTVAYIKQANLLIVGDLVHHRVHAWLEGPIVEGKAAYQTQPWVNALRRLQKEYPATARVYGGRGEAAPAALAFADQIRYLTQAETITRSYVESLPGNSLADKKAKVDYATLTKAFEREFPGYGLSYMISYGAYGLVNSL</sequence>
<comment type="caution">
    <text evidence="3">The sequence shown here is derived from an EMBL/GenBank/DDBJ whole genome shotgun (WGS) entry which is preliminary data.</text>
</comment>
<feature type="chain" id="PRO_5037624060" evidence="1">
    <location>
        <begin position="22"/>
        <end position="318"/>
    </location>
</feature>
<dbReference type="AlphaFoldDB" id="A0A927BFP3"/>
<feature type="signal peptide" evidence="1">
    <location>
        <begin position="1"/>
        <end position="21"/>
    </location>
</feature>
<evidence type="ECO:0000259" key="2">
    <source>
        <dbReference type="SMART" id="SM00849"/>
    </source>
</evidence>
<accession>A0A927BFP3</accession>